<dbReference type="InterPro" id="IPR011761">
    <property type="entry name" value="ATP-grasp"/>
</dbReference>
<keyword evidence="1 6" id="KW-0436">Ligase</keyword>
<evidence type="ECO:0000256" key="2">
    <source>
        <dbReference type="ARBA" id="ARBA00022741"/>
    </source>
</evidence>
<dbReference type="PROSITE" id="PS50975">
    <property type="entry name" value="ATP_GRASP"/>
    <property type="match status" value="1"/>
</dbReference>
<dbReference type="PANTHER" id="PTHR43334">
    <property type="entry name" value="ACETATE--COA LIGASE [ADP-FORMING]"/>
    <property type="match status" value="1"/>
</dbReference>
<dbReference type="InterPro" id="IPR003781">
    <property type="entry name" value="CoA-bd"/>
</dbReference>
<dbReference type="Proteomes" id="UP001244242">
    <property type="component" value="Unassembled WGS sequence"/>
</dbReference>
<accession>A0ABT6VPX3</accession>
<dbReference type="Gene3D" id="3.30.1490.20">
    <property type="entry name" value="ATP-grasp fold, A domain"/>
    <property type="match status" value="1"/>
</dbReference>
<dbReference type="Pfam" id="PF13607">
    <property type="entry name" value="Succ_CoA_lig"/>
    <property type="match status" value="1"/>
</dbReference>
<dbReference type="SUPFAM" id="SSF51735">
    <property type="entry name" value="NAD(P)-binding Rossmann-fold domains"/>
    <property type="match status" value="1"/>
</dbReference>
<name>A0ABT6VPX3_9GAMM</name>
<dbReference type="Gene3D" id="3.40.50.261">
    <property type="entry name" value="Succinyl-CoA synthetase domains"/>
    <property type="match status" value="2"/>
</dbReference>
<dbReference type="SUPFAM" id="SSF52210">
    <property type="entry name" value="Succinyl-CoA synthetase domains"/>
    <property type="match status" value="2"/>
</dbReference>
<evidence type="ECO:0000313" key="7">
    <source>
        <dbReference type="Proteomes" id="UP001244242"/>
    </source>
</evidence>
<gene>
    <name evidence="6" type="ORF">QLQ84_15990</name>
</gene>
<dbReference type="InterPro" id="IPR032875">
    <property type="entry name" value="Succ_CoA_lig_flav_dom"/>
</dbReference>
<dbReference type="SUPFAM" id="SSF56059">
    <property type="entry name" value="Glutathione synthetase ATP-binding domain-like"/>
    <property type="match status" value="1"/>
</dbReference>
<keyword evidence="7" id="KW-1185">Reference proteome</keyword>
<dbReference type="InterPro" id="IPR013815">
    <property type="entry name" value="ATP_grasp_subdomain_1"/>
</dbReference>
<dbReference type="InterPro" id="IPR051538">
    <property type="entry name" value="Acyl-CoA_Synth/Transferase"/>
</dbReference>
<dbReference type="InterPro" id="IPR036291">
    <property type="entry name" value="NAD(P)-bd_dom_sf"/>
</dbReference>
<evidence type="ECO:0000313" key="6">
    <source>
        <dbReference type="EMBL" id="MDI5935297.1"/>
    </source>
</evidence>
<proteinExistence type="predicted"/>
<feature type="domain" description="ATP-grasp" evidence="5">
    <location>
        <begin position="25"/>
        <end position="222"/>
    </location>
</feature>
<dbReference type="EMBL" id="JASCQO010000042">
    <property type="protein sequence ID" value="MDI5935297.1"/>
    <property type="molecule type" value="Genomic_DNA"/>
</dbReference>
<reference evidence="6 7" key="1">
    <citation type="submission" date="2023-04" db="EMBL/GenBank/DDBJ databases">
        <title>Halomonas strains isolated from rhizosphere soil.</title>
        <authorList>
            <person name="Xu L."/>
            <person name="Sun J.-Q."/>
        </authorList>
    </citation>
    <scope>NUCLEOTIDE SEQUENCE [LARGE SCALE GENOMIC DNA]</scope>
    <source>
        <strain evidence="6 7">LN1S58</strain>
    </source>
</reference>
<dbReference type="Gene3D" id="3.30.470.20">
    <property type="entry name" value="ATP-grasp fold, B domain"/>
    <property type="match status" value="1"/>
</dbReference>
<dbReference type="RefSeq" id="WP_282722754.1">
    <property type="nucleotide sequence ID" value="NZ_JASCQO010000042.1"/>
</dbReference>
<evidence type="ECO:0000256" key="3">
    <source>
        <dbReference type="ARBA" id="ARBA00022840"/>
    </source>
</evidence>
<protein>
    <submittedName>
        <fullName evidence="6">Acetate--CoA ligase family protein</fullName>
    </submittedName>
</protein>
<organism evidence="6 7">
    <name type="scientific">Halomonas kalidii</name>
    <dbReference type="NCBI Taxonomy" id="3043293"/>
    <lineage>
        <taxon>Bacteria</taxon>
        <taxon>Pseudomonadati</taxon>
        <taxon>Pseudomonadota</taxon>
        <taxon>Gammaproteobacteria</taxon>
        <taxon>Oceanospirillales</taxon>
        <taxon>Halomonadaceae</taxon>
        <taxon>Halomonas</taxon>
    </lineage>
</organism>
<dbReference type="PANTHER" id="PTHR43334:SF1">
    <property type="entry name" value="3-HYDROXYPROPIONATE--COA LIGASE [ADP-FORMING]"/>
    <property type="match status" value="1"/>
</dbReference>
<comment type="caution">
    <text evidence="6">The sequence shown here is derived from an EMBL/GenBank/DDBJ whole genome shotgun (WGS) entry which is preliminary data.</text>
</comment>
<keyword evidence="2 4" id="KW-0547">Nucleotide-binding</keyword>
<dbReference type="SMART" id="SM00881">
    <property type="entry name" value="CoA_binding"/>
    <property type="match status" value="1"/>
</dbReference>
<dbReference type="Pfam" id="PF13380">
    <property type="entry name" value="CoA_binding_2"/>
    <property type="match status" value="1"/>
</dbReference>
<dbReference type="Pfam" id="PF13549">
    <property type="entry name" value="ATP-grasp_5"/>
    <property type="match status" value="1"/>
</dbReference>
<keyword evidence="3 4" id="KW-0067">ATP-binding</keyword>
<evidence type="ECO:0000256" key="4">
    <source>
        <dbReference type="PROSITE-ProRule" id="PRU00409"/>
    </source>
</evidence>
<sequence>MNDTLHVITEARKAGRDSLTEAEGKQLLEAFGVRTPRSVQVKGTKDMPSAIRGLKAPYVVKVVSPDILHKSDAGGVKLNLQGADDVVDAIQTMAKQPLIQEANVEGFLIEEMLSPGQEIVVGAVRDPYFGPMVMVGLGGIFVEVLKDVAFRICPIGEQDAWQMLEDLRGAVILDGVRGGEAVDKRAIVDVIMRLAGPNGLLMELDEELTEVDINPLIVSSAGAIAADARFILSSPDANQPAAVPEALDDGLSVIDRYTPLFEPKSIAVVGASTTGVTMANTFIRRMKAYGYAGKLYPIHPKADEVEGVKAYPSLADTPDLVDYAYIAIGAKRIPELLASANGRVKFAQVLSSGFGEIEEGKALEEELVKSARQGGCRVIGPNCLGMYSPRGRVTFPVDPPEEVGSVGIISQSGGLGTDIIKRGQWRGVRFSGVVTMGNSADLGPSDLLEYYFADPQTKVVGLYLEGVKDGRRLFELLRSEEATKPVVILKGGRSTQGNAAAASHTGALAGDQRAWDALCQQTCCSMVSSVDEFIDTLLAFQNTTLRPERPTRQVVLFGNGGGTGVLATDYFAELGLNIEPFAAETRTALEALELPPGTSVANPIDAPVGTLQEENGWIAGKILDRVYDTSNPDAIVMHLNLASFVGRSDKDPVDNLIKVAEHVQITHPGRAHFLLVLRSDGSQELDDIKRKYRQQALAIGIPVYDEVTNAAQALSVVQTMEVRFAARQR</sequence>
<dbReference type="Gene3D" id="3.40.50.720">
    <property type="entry name" value="NAD(P)-binding Rossmann-like Domain"/>
    <property type="match status" value="1"/>
</dbReference>
<dbReference type="GO" id="GO:0016874">
    <property type="term" value="F:ligase activity"/>
    <property type="evidence" value="ECO:0007669"/>
    <property type="project" value="UniProtKB-KW"/>
</dbReference>
<evidence type="ECO:0000256" key="1">
    <source>
        <dbReference type="ARBA" id="ARBA00022598"/>
    </source>
</evidence>
<dbReference type="InterPro" id="IPR016102">
    <property type="entry name" value="Succinyl-CoA_synth-like"/>
</dbReference>
<evidence type="ECO:0000259" key="5">
    <source>
        <dbReference type="PROSITE" id="PS50975"/>
    </source>
</evidence>